<dbReference type="Pfam" id="PF10745">
    <property type="entry name" value="DUF2530"/>
    <property type="match status" value="1"/>
</dbReference>
<feature type="transmembrane region" description="Helical" evidence="1">
    <location>
        <begin position="16"/>
        <end position="38"/>
    </location>
</feature>
<evidence type="ECO:0000256" key="1">
    <source>
        <dbReference type="SAM" id="Phobius"/>
    </source>
</evidence>
<dbReference type="Proteomes" id="UP001597260">
    <property type="component" value="Unassembled WGS sequence"/>
</dbReference>
<keyword evidence="3" id="KW-1185">Reference proteome</keyword>
<feature type="transmembrane region" description="Helical" evidence="1">
    <location>
        <begin position="50"/>
        <end position="69"/>
    </location>
</feature>
<evidence type="ECO:0000313" key="3">
    <source>
        <dbReference type="Proteomes" id="UP001597260"/>
    </source>
</evidence>
<dbReference type="RefSeq" id="WP_377566294.1">
    <property type="nucleotide sequence ID" value="NZ_JBHTMP010000002.1"/>
</dbReference>
<gene>
    <name evidence="2" type="ORF">ACFQ4H_02090</name>
</gene>
<dbReference type="EMBL" id="JBHTMP010000002">
    <property type="protein sequence ID" value="MFD1319874.1"/>
    <property type="molecule type" value="Genomic_DNA"/>
</dbReference>
<keyword evidence="1" id="KW-0472">Membrane</keyword>
<sequence>MSQKQPPRPEPLDPPMVPFAVAGIALWAIVGLVLLVFFRDTLTSQGHENWLYTCLAGFLLGFPGLAVMIKHDANRRRRRAAGQASSVE</sequence>
<keyword evidence="1" id="KW-0812">Transmembrane</keyword>
<protein>
    <submittedName>
        <fullName evidence="2">DUF2530 domain-containing protein</fullName>
    </submittedName>
</protein>
<evidence type="ECO:0000313" key="2">
    <source>
        <dbReference type="EMBL" id="MFD1319874.1"/>
    </source>
</evidence>
<dbReference type="InterPro" id="IPR019681">
    <property type="entry name" value="DUF2530"/>
</dbReference>
<keyword evidence="1" id="KW-1133">Transmembrane helix</keyword>
<accession>A0ABW3Y9D1</accession>
<reference evidence="3" key="1">
    <citation type="journal article" date="2019" name="Int. J. Syst. Evol. Microbiol.">
        <title>The Global Catalogue of Microorganisms (GCM) 10K type strain sequencing project: providing services to taxonomists for standard genome sequencing and annotation.</title>
        <authorList>
            <consortium name="The Broad Institute Genomics Platform"/>
            <consortium name="The Broad Institute Genome Sequencing Center for Infectious Disease"/>
            <person name="Wu L."/>
            <person name="Ma J."/>
        </authorList>
    </citation>
    <scope>NUCLEOTIDE SEQUENCE [LARGE SCALE GENOMIC DNA]</scope>
    <source>
        <strain evidence="3">JCM 31037</strain>
    </source>
</reference>
<comment type="caution">
    <text evidence="2">The sequence shown here is derived from an EMBL/GenBank/DDBJ whole genome shotgun (WGS) entry which is preliminary data.</text>
</comment>
<name>A0ABW3Y9D1_9ACTN</name>
<organism evidence="2 3">
    <name type="scientific">Micromonospora sonneratiae</name>
    <dbReference type="NCBI Taxonomy" id="1184706"/>
    <lineage>
        <taxon>Bacteria</taxon>
        <taxon>Bacillati</taxon>
        <taxon>Actinomycetota</taxon>
        <taxon>Actinomycetes</taxon>
        <taxon>Micromonosporales</taxon>
        <taxon>Micromonosporaceae</taxon>
        <taxon>Micromonospora</taxon>
    </lineage>
</organism>
<proteinExistence type="predicted"/>